<dbReference type="PANTHER" id="PTHR37157:SF2">
    <property type="entry name" value="EB DOMAIN-CONTAINING PROTEIN-RELATED"/>
    <property type="match status" value="1"/>
</dbReference>
<comment type="caution">
    <text evidence="3">The sequence shown here is derived from an EMBL/GenBank/DDBJ whole genome shotgun (WGS) entry which is preliminary data.</text>
</comment>
<name>A0AAV5SDP9_9BILA</name>
<feature type="domain" description="EB" evidence="2">
    <location>
        <begin position="82"/>
        <end position="133"/>
    </location>
</feature>
<dbReference type="PANTHER" id="PTHR37157">
    <property type="entry name" value="PRION-LIKE-(Q/N-RICH) DOMAIN-BEARING PROTEIN 25"/>
    <property type="match status" value="1"/>
</dbReference>
<evidence type="ECO:0000256" key="1">
    <source>
        <dbReference type="SAM" id="SignalP"/>
    </source>
</evidence>
<dbReference type="EMBL" id="BTSX01000001">
    <property type="protein sequence ID" value="GMS78159.1"/>
    <property type="molecule type" value="Genomic_DNA"/>
</dbReference>
<evidence type="ECO:0000259" key="2">
    <source>
        <dbReference type="Pfam" id="PF01683"/>
    </source>
</evidence>
<dbReference type="Pfam" id="PF01683">
    <property type="entry name" value="EB"/>
    <property type="match status" value="2"/>
</dbReference>
<feature type="non-terminal residue" evidence="3">
    <location>
        <position position="169"/>
    </location>
</feature>
<organism evidence="3 4">
    <name type="scientific">Pristionchus entomophagus</name>
    <dbReference type="NCBI Taxonomy" id="358040"/>
    <lineage>
        <taxon>Eukaryota</taxon>
        <taxon>Metazoa</taxon>
        <taxon>Ecdysozoa</taxon>
        <taxon>Nematoda</taxon>
        <taxon>Chromadorea</taxon>
        <taxon>Rhabditida</taxon>
        <taxon>Rhabditina</taxon>
        <taxon>Diplogasteromorpha</taxon>
        <taxon>Diplogasteroidea</taxon>
        <taxon>Neodiplogasteridae</taxon>
        <taxon>Pristionchus</taxon>
    </lineage>
</organism>
<evidence type="ECO:0000313" key="4">
    <source>
        <dbReference type="Proteomes" id="UP001432027"/>
    </source>
</evidence>
<feature type="chain" id="PRO_5043854035" description="EB domain-containing protein" evidence="1">
    <location>
        <begin position="17"/>
        <end position="169"/>
    </location>
</feature>
<reference evidence="3" key="1">
    <citation type="submission" date="2023-10" db="EMBL/GenBank/DDBJ databases">
        <title>Genome assembly of Pristionchus species.</title>
        <authorList>
            <person name="Yoshida K."/>
            <person name="Sommer R.J."/>
        </authorList>
    </citation>
    <scope>NUCLEOTIDE SEQUENCE</scope>
    <source>
        <strain evidence="3">RS0144</strain>
    </source>
</reference>
<evidence type="ECO:0000313" key="3">
    <source>
        <dbReference type="EMBL" id="GMS78159.1"/>
    </source>
</evidence>
<dbReference type="AlphaFoldDB" id="A0AAV5SDP9"/>
<feature type="signal peptide" evidence="1">
    <location>
        <begin position="1"/>
        <end position="16"/>
    </location>
</feature>
<keyword evidence="1" id="KW-0732">Signal</keyword>
<accession>A0AAV5SDP9</accession>
<dbReference type="Proteomes" id="UP001432027">
    <property type="component" value="Unassembled WGS sequence"/>
</dbReference>
<feature type="domain" description="EB" evidence="2">
    <location>
        <begin position="23"/>
        <end position="75"/>
    </location>
</feature>
<protein>
    <recommendedName>
        <fullName evidence="2">EB domain-containing protein</fullName>
    </recommendedName>
</protein>
<keyword evidence="4" id="KW-1185">Reference proteome</keyword>
<dbReference type="InterPro" id="IPR006149">
    <property type="entry name" value="EB_dom"/>
</dbReference>
<gene>
    <name evidence="3" type="ORF">PENTCL1PPCAC_334</name>
</gene>
<proteinExistence type="predicted"/>
<sequence>MSSLLISSLLATSVMAQWSGSNCPLGQVQLNGNCVSLAAPGSACQASEQCLDFSICTNQRCNCTNPNAVINSGYCIIQAPSCKQGMTLMNGQCVYLSMIGYQCQASSQCLGGSNCVNAVCTCPSTHSSMSGYCVPNQNAAGNGNGGFGGNNGGFGGNGGFGNGNGNGGF</sequence>